<dbReference type="Pfam" id="PF04402">
    <property type="entry name" value="SIMPL"/>
    <property type="match status" value="1"/>
</dbReference>
<protein>
    <recommendedName>
        <fullName evidence="3">SIMPL domain-containing protein</fullName>
    </recommendedName>
</protein>
<dbReference type="Proteomes" id="UP000035034">
    <property type="component" value="Unassembled WGS sequence"/>
</dbReference>
<dbReference type="OrthoDB" id="3724496at2"/>
<evidence type="ECO:0008006" key="3">
    <source>
        <dbReference type="Google" id="ProtNLM"/>
    </source>
</evidence>
<dbReference type="eggNOG" id="COG2968">
    <property type="taxonomic scope" value="Bacteria"/>
</dbReference>
<dbReference type="EMBL" id="BAEH01000019">
    <property type="protein sequence ID" value="GAB17122.1"/>
    <property type="molecule type" value="Genomic_DNA"/>
</dbReference>
<evidence type="ECO:0000313" key="1">
    <source>
        <dbReference type="EMBL" id="GAB17122.1"/>
    </source>
</evidence>
<dbReference type="STRING" id="1077974.GOEFS_019_00350"/>
<dbReference type="InterPro" id="IPR007497">
    <property type="entry name" value="SIMPL/DUF541"/>
</dbReference>
<proteinExistence type="predicted"/>
<name>H0QWC1_9ACTN</name>
<dbReference type="Gene3D" id="3.30.70.2970">
    <property type="entry name" value="Protein of unknown function (DUF541), domain 2"/>
    <property type="match status" value="1"/>
</dbReference>
<dbReference type="RefSeq" id="WP_007316460.1">
    <property type="nucleotide sequence ID" value="NZ_BAEH01000019.1"/>
</dbReference>
<dbReference type="PANTHER" id="PTHR34387">
    <property type="entry name" value="SLR1258 PROTEIN"/>
    <property type="match status" value="1"/>
</dbReference>
<keyword evidence="2" id="KW-1185">Reference proteome</keyword>
<evidence type="ECO:0000313" key="2">
    <source>
        <dbReference type="Proteomes" id="UP000035034"/>
    </source>
</evidence>
<accession>H0QWC1</accession>
<comment type="caution">
    <text evidence="1">The sequence shown here is derived from an EMBL/GenBank/DDBJ whole genome shotgun (WGS) entry which is preliminary data.</text>
</comment>
<dbReference type="AlphaFoldDB" id="H0QWC1"/>
<reference evidence="1 2" key="1">
    <citation type="submission" date="2011-12" db="EMBL/GenBank/DDBJ databases">
        <title>Whole genome shotgun sequence of Gordonia effusa NBRC 100432.</title>
        <authorList>
            <person name="Yoshida I."/>
            <person name="Takarada H."/>
            <person name="Hosoyama A."/>
            <person name="Tsuchikane K."/>
            <person name="Katsumata H."/>
            <person name="Yamazaki S."/>
            <person name="Fujita N."/>
        </authorList>
    </citation>
    <scope>NUCLEOTIDE SEQUENCE [LARGE SCALE GENOMIC DNA]</scope>
    <source>
        <strain evidence="1 2">NBRC 100432</strain>
    </source>
</reference>
<sequence length="216" mass="23251">MTEFLVRGTASQIYPAECVSVPLTAEFQESKSVVAHEKAVSLQSEIISAVRELEASGSVRKWSSDRVRSRSYRPTDHDGRLQPPVYRTSISVSVEFTDFDALAPFMDAWGAREGVQIDELQWAVLRENRERYHADVRADAVRNAIAKAQSYADAVDAGTVRALILADPGMLSPGAPTGGPVTRSAMFAAPAGPALEIRSGGVEISVSVDAQFVAGE</sequence>
<organism evidence="1 2">
    <name type="scientific">Gordonia effusa NBRC 100432</name>
    <dbReference type="NCBI Taxonomy" id="1077974"/>
    <lineage>
        <taxon>Bacteria</taxon>
        <taxon>Bacillati</taxon>
        <taxon>Actinomycetota</taxon>
        <taxon>Actinomycetes</taxon>
        <taxon>Mycobacteriales</taxon>
        <taxon>Gordoniaceae</taxon>
        <taxon>Gordonia</taxon>
    </lineage>
</organism>
<dbReference type="PANTHER" id="PTHR34387:SF1">
    <property type="entry name" value="PERIPLASMIC IMMUNOGENIC PROTEIN"/>
    <property type="match status" value="1"/>
</dbReference>
<dbReference type="GO" id="GO:0006974">
    <property type="term" value="P:DNA damage response"/>
    <property type="evidence" value="ECO:0007669"/>
    <property type="project" value="TreeGrafter"/>
</dbReference>
<dbReference type="Gene3D" id="3.30.110.170">
    <property type="entry name" value="Protein of unknown function (DUF541), domain 1"/>
    <property type="match status" value="1"/>
</dbReference>
<gene>
    <name evidence="1" type="ORF">GOEFS_019_00350</name>
</gene>
<dbReference type="InterPro" id="IPR052022">
    <property type="entry name" value="26kDa_periplasmic_antigen"/>
</dbReference>